<keyword evidence="2" id="KW-0812">Transmembrane</keyword>
<keyword evidence="5" id="KW-1185">Reference proteome</keyword>
<evidence type="ECO:0000256" key="2">
    <source>
        <dbReference type="SAM" id="Phobius"/>
    </source>
</evidence>
<dbReference type="RefSeq" id="WP_204719650.1">
    <property type="nucleotide sequence ID" value="NZ_JACSNR010000002.1"/>
</dbReference>
<evidence type="ECO:0000259" key="3">
    <source>
        <dbReference type="SMART" id="SM00331"/>
    </source>
</evidence>
<feature type="transmembrane region" description="Helical" evidence="2">
    <location>
        <begin position="113"/>
        <end position="134"/>
    </location>
</feature>
<feature type="transmembrane region" description="Helical" evidence="2">
    <location>
        <begin position="262"/>
        <end position="280"/>
    </location>
</feature>
<sequence>MQNRTDYAGLPIRDRLRQTAGQYRRALEMAAAAAGGAVFAGAHILGGIAPFGVALAAAVPEGLFLPALFGALFGYLWFPAPGSAMEYAAAILLLGGVRWTLSSGSLWKRIPQAPAVLAGGCMLVGGVAAAFALGGDPYRLLMAVAVSMLAAGSAWFFARSFVILRSRVASAYQEELGCLYVTFLLIAAGLGQVAVAGISAGRVLASAGVLLFAFAGGPAAGAVLGVGAGLVALALGKDTAFLMGSYAAGGLLAGMANRFGRIPTALCYLAVTALVSVTSPSSRMMQIALAENLLACLIVLVLPGKVVRFVQPARENAAGETSAERMALRMQMERFAQALREIGDTTREVSRKLGSMHLCSVEDVWQQTMDTVCRKCPRRYRCWQSEFDQTMDAVNNCMLILRRDGQLESGQIPETLRSVCRAPDELAAALTAGYARYQAELGSRRKVSQIRGVVTDQFEGLAMLVEELSGRWENFCRRDAKLEEKARSCLAAQGLDPGEICCNLDRENRLLMECEINPLKLPRLDKTALALEMGELLGRDLELPQVRTVGGHAYLSWQERAVYTVDWGSSQLTETGSRITGDAYRSLTTDTGRFVLILSDGMGTGGNAAVDSAMTSDLLRRLLEAGVGCDAALKIVNSALLLKSGEETLATADVAAVDLFTGRAEFYKAGAAPTFLVKNGRAGYVQSDSLPAGILEGAAFEKSSLTLREGDRLVLVSDGVTATGADWVKSQLEAGAELSAQQLAEDLARTARERQQPGREDDITVLVADLFRAD</sequence>
<evidence type="ECO:0000256" key="1">
    <source>
        <dbReference type="ARBA" id="ARBA00022801"/>
    </source>
</evidence>
<protein>
    <submittedName>
        <fullName evidence="4">SpoIIE family protein phosphatase</fullName>
    </submittedName>
</protein>
<dbReference type="InterPro" id="IPR045768">
    <property type="entry name" value="SpoIIE_N"/>
</dbReference>
<evidence type="ECO:0000313" key="4">
    <source>
        <dbReference type="EMBL" id="MBM6922617.1"/>
    </source>
</evidence>
<feature type="transmembrane region" description="Helical" evidence="2">
    <location>
        <begin position="84"/>
        <end position="101"/>
    </location>
</feature>
<feature type="transmembrane region" description="Helical" evidence="2">
    <location>
        <begin position="29"/>
        <end position="55"/>
    </location>
</feature>
<feature type="transmembrane region" description="Helical" evidence="2">
    <location>
        <begin position="140"/>
        <end position="164"/>
    </location>
</feature>
<feature type="domain" description="PPM-type phosphatase" evidence="3">
    <location>
        <begin position="564"/>
        <end position="770"/>
    </location>
</feature>
<feature type="transmembrane region" description="Helical" evidence="2">
    <location>
        <begin position="204"/>
        <end position="233"/>
    </location>
</feature>
<dbReference type="InterPro" id="IPR001932">
    <property type="entry name" value="PPM-type_phosphatase-like_dom"/>
</dbReference>
<keyword evidence="2" id="KW-0472">Membrane</keyword>
<name>A0ABS2GJH6_9FIRM</name>
<comment type="caution">
    <text evidence="4">The sequence shown here is derived from an EMBL/GenBank/DDBJ whole genome shotgun (WGS) entry which is preliminary data.</text>
</comment>
<evidence type="ECO:0000313" key="5">
    <source>
        <dbReference type="Proteomes" id="UP000724149"/>
    </source>
</evidence>
<keyword evidence="2" id="KW-1133">Transmembrane helix</keyword>
<dbReference type="Pfam" id="PF07228">
    <property type="entry name" value="SpoIIE"/>
    <property type="match status" value="1"/>
</dbReference>
<dbReference type="EMBL" id="JACSNR010000002">
    <property type="protein sequence ID" value="MBM6922617.1"/>
    <property type="molecule type" value="Genomic_DNA"/>
</dbReference>
<dbReference type="SMART" id="SM00331">
    <property type="entry name" value="PP2C_SIG"/>
    <property type="match status" value="1"/>
</dbReference>
<organism evidence="4 5">
    <name type="scientific">Hydrogenoanaerobacterium saccharovorans</name>
    <dbReference type="NCBI Taxonomy" id="474960"/>
    <lineage>
        <taxon>Bacteria</taxon>
        <taxon>Bacillati</taxon>
        <taxon>Bacillota</taxon>
        <taxon>Clostridia</taxon>
        <taxon>Eubacteriales</taxon>
        <taxon>Oscillospiraceae</taxon>
        <taxon>Hydrogenoanaerobacterium</taxon>
    </lineage>
</organism>
<dbReference type="PANTHER" id="PTHR43156:SF2">
    <property type="entry name" value="STAGE II SPORULATION PROTEIN E"/>
    <property type="match status" value="1"/>
</dbReference>
<dbReference type="InterPro" id="IPR036457">
    <property type="entry name" value="PPM-type-like_dom_sf"/>
</dbReference>
<reference evidence="4 5" key="1">
    <citation type="journal article" date="2021" name="Sci. Rep.">
        <title>The distribution of antibiotic resistance genes in chicken gut microbiota commensals.</title>
        <authorList>
            <person name="Juricova H."/>
            <person name="Matiasovicova J."/>
            <person name="Kubasova T."/>
            <person name="Cejkova D."/>
            <person name="Rychlik I."/>
        </authorList>
    </citation>
    <scope>NUCLEOTIDE SEQUENCE [LARGE SCALE GENOMIC DNA]</scope>
    <source>
        <strain evidence="4 5">An564</strain>
    </source>
</reference>
<dbReference type="Pfam" id="PF19732">
    <property type="entry name" value="SpoIIE_N"/>
    <property type="match status" value="1"/>
</dbReference>
<dbReference type="SUPFAM" id="SSF81606">
    <property type="entry name" value="PP2C-like"/>
    <property type="match status" value="1"/>
</dbReference>
<dbReference type="Proteomes" id="UP000724149">
    <property type="component" value="Unassembled WGS sequence"/>
</dbReference>
<proteinExistence type="predicted"/>
<dbReference type="InterPro" id="IPR052016">
    <property type="entry name" value="Bact_Sigma-Reg"/>
</dbReference>
<dbReference type="Gene3D" id="3.60.40.10">
    <property type="entry name" value="PPM-type phosphatase domain"/>
    <property type="match status" value="1"/>
</dbReference>
<gene>
    <name evidence="4" type="ORF">H9X81_02750</name>
</gene>
<dbReference type="PANTHER" id="PTHR43156">
    <property type="entry name" value="STAGE II SPORULATION PROTEIN E-RELATED"/>
    <property type="match status" value="1"/>
</dbReference>
<accession>A0ABS2GJH6</accession>
<keyword evidence="1" id="KW-0378">Hydrolase</keyword>
<feature type="transmembrane region" description="Helical" evidence="2">
    <location>
        <begin position="176"/>
        <end position="198"/>
    </location>
</feature>